<dbReference type="PROSITE" id="PS50158">
    <property type="entry name" value="ZF_CCHC"/>
    <property type="match status" value="1"/>
</dbReference>
<keyword evidence="1" id="KW-0863">Zinc-finger</keyword>
<keyword evidence="1" id="KW-0479">Metal-binding</keyword>
<evidence type="ECO:0000256" key="2">
    <source>
        <dbReference type="SAM" id="Coils"/>
    </source>
</evidence>
<proteinExistence type="predicted"/>
<dbReference type="Gene3D" id="3.30.70.270">
    <property type="match status" value="1"/>
</dbReference>
<dbReference type="GO" id="GO:0003676">
    <property type="term" value="F:nucleic acid binding"/>
    <property type="evidence" value="ECO:0007669"/>
    <property type="project" value="InterPro"/>
</dbReference>
<dbReference type="CDD" id="cd00303">
    <property type="entry name" value="retropepsin_like"/>
    <property type="match status" value="1"/>
</dbReference>
<dbReference type="InterPro" id="IPR045358">
    <property type="entry name" value="Ty3_capsid"/>
</dbReference>
<dbReference type="Gene3D" id="3.30.420.10">
    <property type="entry name" value="Ribonuclease H-like superfamily/Ribonuclease H"/>
    <property type="match status" value="1"/>
</dbReference>
<accession>A0A699H2S4</accession>
<evidence type="ECO:0000256" key="3">
    <source>
        <dbReference type="SAM" id="MobiDB-lite"/>
    </source>
</evidence>
<dbReference type="InterPro" id="IPR036875">
    <property type="entry name" value="Znf_CCHC_sf"/>
</dbReference>
<dbReference type="Gene3D" id="3.10.10.10">
    <property type="entry name" value="HIV Type 1 Reverse Transcriptase, subunit A, domain 1"/>
    <property type="match status" value="2"/>
</dbReference>
<dbReference type="InterPro" id="IPR043128">
    <property type="entry name" value="Rev_trsase/Diguanyl_cyclase"/>
</dbReference>
<dbReference type="PANTHER" id="PTHR24559">
    <property type="entry name" value="TRANSPOSON TY3-I GAG-POL POLYPROTEIN"/>
    <property type="match status" value="1"/>
</dbReference>
<reference evidence="5" key="1">
    <citation type="journal article" date="2019" name="Sci. Rep.">
        <title>Draft genome of Tanacetum cinerariifolium, the natural source of mosquito coil.</title>
        <authorList>
            <person name="Yamashiro T."/>
            <person name="Shiraishi A."/>
            <person name="Satake H."/>
            <person name="Nakayama K."/>
        </authorList>
    </citation>
    <scope>NUCLEOTIDE SEQUENCE</scope>
</reference>
<feature type="coiled-coil region" evidence="2">
    <location>
        <begin position="1359"/>
        <end position="1393"/>
    </location>
</feature>
<sequence length="1749" mass="200255">MENLPPPNENPNAPEEEPFMDQAPVAFVGFAPQWIGEQIPNNNNGWLEEKPKEEEEDEAMEDDDEDDVEVINSYEEADPHNRPPPTSDEETEFAPPVIQIADVDNIPVPPVIQFGNFHVGESLASRDLLEGNDEVCMPGLMPCDLRSVHRGVKRNGQAFDITALDSAVRANTSENSKMMRLITDLSREFSELKCQNHRAEELSRWEAWVRGRIPNSLRFQEEPPIHIALIPRADDPYVIVRDAARGTRGDEDVALLHLGTHNLLSRVDPHVIPSSLESPLVQDGKAAANRDEHERVRRETTRAKGRARGPVTAPIAREYSFASFMKCGPTQFYGTEGAVGLVCWFEKMENTFEISECVEAEVKQMMTDEFCLTEEVQRLEDELRHLKLRDMNIPAYTERFNELALLCPDAIPNEKKKVELYIKRLPEIIKGETTSSRPVTLNEAVRMAHEMMEQKIQSKNERIAEGHKAKDCRGKNVAPGAAVQPNIVCYSCEERGCKISECSKKAEQRGGNRQGQAYVICDAEHNQGPNVVTGTFLLNNRYATVLFDSGADKSFMDIKFSHLIDIKPVKLSSSYEVELANGKLVEHDALIMCGRKEVHVPYRNKTLVVKSDSGASRLKVISCIKVRKYIERGSQLFLAQVTESEPAKKQLQDVPVICNFLEVFPDDLPGLPLPRQVEFKIEMMPGAAPVARAPYRLAPSDQLKELSEKGFIRPSSSPWGAPMLFVKKKDGSFRMCIDYRELNKLTVKNREEDIPITAFQTRYGHFEFQVMPFGLTNTSAVFMDLMNQVCKPYLDKFVIMFIDDILIYSKNKEDHEEHLKIILELLKNEKLYAKFSKCDFWLESVHFLGHVIYSDGVHVNPAKVEAIRNWSAPTTPTEKELNMRQRRWVELLSDYDCKIRYHPDKGRLWLPLFGGIRDVVMHESHKSKYSIHPGSDKMYQDLKKFYWLPNIKADITTFVSKYLTCAKVKAEHQKPSGLIQQPEIPEWKWEKITMDFVLGLPRTSSGYDSIWVIVDRLTKSAHFLPMKKTDSIEKLAQLYLREIVCRHGVPVSSISEKIVQIKNWLLTARSRQKSYADIRRKPMEFEVGDKVMLKVSPWKGVICYGKHGKLSLRQHDRMILESVEHGPLLWPTVEEDGVTGLKKYFELLVAEAIQTDCDVKATNIILQGFPPEERECKLYDEFDKFAYRKGETLHDFYLRFSLLLNDMNMYNMKLEQFQVNTKFLNTLPPEWRDDPIDAINHMTSFLTAVVTSRPFTSGSGGASGRQRVIVCYNCKGEGHMSKHCTKPKRKRDAEWFKDKVLLDDLDTYDLDCDELNSAKITLIVNLSHYGSDNLAEERVFKELKNDEKASTSYEPSLEIETLKHTLFEHLKEKESLEQKITLLKNDFQKEESRNIDRELALEKQALGFQNPCYLKKAQQLKLKLYDGSVIEKSDAIVIPDTEETLMLAEESRSKMIEKQNDPKMTEKKVITKPIDYVIINQLLTDFKTRFVAQTELSAKQAFWSQYSVQTDEPNLSATTTIVEVSKELPKVSMVNSCLKKLKFHLASFDMVVKERTTAIAITEGTWRFEHTKACFHEDIIPFVKALKELFTLFDQCLIDEVTEVQNRNTLSSPESALTFAELFEINDLKAQAQAKDTVILKLKEKLCSLNGDVNERNVKRDVEEIETLNIELDHKALGFQNPCYIKKAQQLKPKLYNGCVIEKSEAIVVPDTKETLLLAEESRSKMIEKQNDPKMTEKKVVTKPINYDY</sequence>
<dbReference type="InterPro" id="IPR043502">
    <property type="entry name" value="DNA/RNA_pol_sf"/>
</dbReference>
<dbReference type="GO" id="GO:0008270">
    <property type="term" value="F:zinc ion binding"/>
    <property type="evidence" value="ECO:0007669"/>
    <property type="project" value="UniProtKB-KW"/>
</dbReference>
<name>A0A699H2S4_TANCI</name>
<gene>
    <name evidence="5" type="ORF">Tci_293849</name>
</gene>
<evidence type="ECO:0000256" key="1">
    <source>
        <dbReference type="PROSITE-ProRule" id="PRU00047"/>
    </source>
</evidence>
<dbReference type="Gene3D" id="1.10.340.70">
    <property type="match status" value="1"/>
</dbReference>
<organism evidence="5">
    <name type="scientific">Tanacetum cinerariifolium</name>
    <name type="common">Dalmatian daisy</name>
    <name type="synonym">Chrysanthemum cinerariifolium</name>
    <dbReference type="NCBI Taxonomy" id="118510"/>
    <lineage>
        <taxon>Eukaryota</taxon>
        <taxon>Viridiplantae</taxon>
        <taxon>Streptophyta</taxon>
        <taxon>Embryophyta</taxon>
        <taxon>Tracheophyta</taxon>
        <taxon>Spermatophyta</taxon>
        <taxon>Magnoliopsida</taxon>
        <taxon>eudicotyledons</taxon>
        <taxon>Gunneridae</taxon>
        <taxon>Pentapetalae</taxon>
        <taxon>asterids</taxon>
        <taxon>campanulids</taxon>
        <taxon>Asterales</taxon>
        <taxon>Asteraceae</taxon>
        <taxon>Asteroideae</taxon>
        <taxon>Anthemideae</taxon>
        <taxon>Anthemidinae</taxon>
        <taxon>Tanacetum</taxon>
    </lineage>
</organism>
<dbReference type="Pfam" id="PF08284">
    <property type="entry name" value="RVP_2"/>
    <property type="match status" value="1"/>
</dbReference>
<evidence type="ECO:0000313" key="5">
    <source>
        <dbReference type="EMBL" id="GEX21874.1"/>
    </source>
</evidence>
<keyword evidence="1" id="KW-0862">Zinc</keyword>
<dbReference type="PANTHER" id="PTHR24559:SF427">
    <property type="entry name" value="RNA-DIRECTED DNA POLYMERASE"/>
    <property type="match status" value="1"/>
</dbReference>
<dbReference type="Pfam" id="PF17921">
    <property type="entry name" value="Integrase_H2C2"/>
    <property type="match status" value="1"/>
</dbReference>
<dbReference type="SUPFAM" id="SSF53098">
    <property type="entry name" value="Ribonuclease H-like"/>
    <property type="match status" value="1"/>
</dbReference>
<feature type="region of interest" description="Disordered" evidence="3">
    <location>
        <begin position="280"/>
        <end position="309"/>
    </location>
</feature>
<dbReference type="InterPro" id="IPR036397">
    <property type="entry name" value="RNaseH_sf"/>
</dbReference>
<feature type="compositionally biased region" description="Basic and acidic residues" evidence="3">
    <location>
        <begin position="288"/>
        <end position="302"/>
    </location>
</feature>
<dbReference type="EMBL" id="BKCJ010095859">
    <property type="protein sequence ID" value="GEX21874.1"/>
    <property type="molecule type" value="Genomic_DNA"/>
</dbReference>
<feature type="domain" description="CCHC-type" evidence="4">
    <location>
        <begin position="1271"/>
        <end position="1286"/>
    </location>
</feature>
<keyword evidence="2" id="KW-0175">Coiled coil</keyword>
<dbReference type="SMART" id="SM00343">
    <property type="entry name" value="ZnF_C2HC"/>
    <property type="match status" value="2"/>
</dbReference>
<dbReference type="FunFam" id="3.30.70.270:FF:000003">
    <property type="entry name" value="Transposon Ty3-G Gag-Pol polyprotein"/>
    <property type="match status" value="1"/>
</dbReference>
<dbReference type="CDD" id="cd01647">
    <property type="entry name" value="RT_LTR"/>
    <property type="match status" value="1"/>
</dbReference>
<protein>
    <recommendedName>
        <fullName evidence="4">CCHC-type domain-containing protein</fullName>
    </recommendedName>
</protein>
<dbReference type="Gene3D" id="4.10.60.10">
    <property type="entry name" value="Zinc finger, CCHC-type"/>
    <property type="match status" value="1"/>
</dbReference>
<feature type="region of interest" description="Disordered" evidence="3">
    <location>
        <begin position="1"/>
        <end position="24"/>
    </location>
</feature>
<dbReference type="InterPro" id="IPR053134">
    <property type="entry name" value="RNA-dir_DNA_polymerase"/>
</dbReference>
<dbReference type="InterPro" id="IPR041588">
    <property type="entry name" value="Integrase_H2C2"/>
</dbReference>
<dbReference type="Pfam" id="PF19259">
    <property type="entry name" value="Ty3_capsid"/>
    <property type="match status" value="1"/>
</dbReference>
<dbReference type="SUPFAM" id="SSF57756">
    <property type="entry name" value="Retrovirus zinc finger-like domains"/>
    <property type="match status" value="1"/>
</dbReference>
<comment type="caution">
    <text evidence="5">The sequence shown here is derived from an EMBL/GenBank/DDBJ whole genome shotgun (WGS) entry which is preliminary data.</text>
</comment>
<dbReference type="InterPro" id="IPR012337">
    <property type="entry name" value="RNaseH-like_sf"/>
</dbReference>
<dbReference type="InterPro" id="IPR000477">
    <property type="entry name" value="RT_dom"/>
</dbReference>
<dbReference type="Pfam" id="PF00078">
    <property type="entry name" value="RVT_1"/>
    <property type="match status" value="1"/>
</dbReference>
<feature type="compositionally biased region" description="Acidic residues" evidence="3">
    <location>
        <begin position="54"/>
        <end position="69"/>
    </location>
</feature>
<dbReference type="SUPFAM" id="SSF56672">
    <property type="entry name" value="DNA/RNA polymerases"/>
    <property type="match status" value="1"/>
</dbReference>
<feature type="region of interest" description="Disordered" evidence="3">
    <location>
        <begin position="36"/>
        <end position="70"/>
    </location>
</feature>
<dbReference type="InterPro" id="IPR001878">
    <property type="entry name" value="Znf_CCHC"/>
</dbReference>
<evidence type="ECO:0000259" key="4">
    <source>
        <dbReference type="PROSITE" id="PS50158"/>
    </source>
</evidence>